<keyword evidence="5" id="KW-0560">Oxidoreductase</keyword>
<evidence type="ECO:0000256" key="2">
    <source>
        <dbReference type="ARBA" id="ARBA00008072"/>
    </source>
</evidence>
<comment type="similarity">
    <text evidence="2 6">Belongs to the zinc-containing alcohol dehydrogenase family.</text>
</comment>
<dbReference type="SUPFAM" id="SSF50129">
    <property type="entry name" value="GroES-like"/>
    <property type="match status" value="1"/>
</dbReference>
<evidence type="ECO:0000313" key="9">
    <source>
        <dbReference type="Proteomes" id="UP001141259"/>
    </source>
</evidence>
<dbReference type="RefSeq" id="WP_259622830.1">
    <property type="nucleotide sequence ID" value="NZ_JANYMP010000004.1"/>
</dbReference>
<dbReference type="GO" id="GO:0016491">
    <property type="term" value="F:oxidoreductase activity"/>
    <property type="evidence" value="ECO:0007669"/>
    <property type="project" value="UniProtKB-KW"/>
</dbReference>
<dbReference type="Proteomes" id="UP001141259">
    <property type="component" value="Unassembled WGS sequence"/>
</dbReference>
<accession>A0A9X2VJP1</accession>
<reference evidence="8" key="1">
    <citation type="submission" date="2022-08" db="EMBL/GenBank/DDBJ databases">
        <authorList>
            <person name="Tistechok S."/>
            <person name="Samborskyy M."/>
            <person name="Roman I."/>
        </authorList>
    </citation>
    <scope>NUCLEOTIDE SEQUENCE</scope>
    <source>
        <strain evidence="8">DSM 103496</strain>
    </source>
</reference>
<evidence type="ECO:0000256" key="3">
    <source>
        <dbReference type="ARBA" id="ARBA00022723"/>
    </source>
</evidence>
<dbReference type="InterPro" id="IPR013149">
    <property type="entry name" value="ADH-like_C"/>
</dbReference>
<dbReference type="InterPro" id="IPR020843">
    <property type="entry name" value="ER"/>
</dbReference>
<dbReference type="Gene3D" id="3.40.50.720">
    <property type="entry name" value="NAD(P)-binding Rossmann-like Domain"/>
    <property type="match status" value="1"/>
</dbReference>
<name>A0A9X2VJP1_9PSEU</name>
<evidence type="ECO:0000256" key="1">
    <source>
        <dbReference type="ARBA" id="ARBA00001947"/>
    </source>
</evidence>
<evidence type="ECO:0000256" key="6">
    <source>
        <dbReference type="RuleBase" id="RU361277"/>
    </source>
</evidence>
<dbReference type="CDD" id="cd08254">
    <property type="entry name" value="hydroxyacyl_CoA_DH"/>
    <property type="match status" value="1"/>
</dbReference>
<dbReference type="Pfam" id="PF08240">
    <property type="entry name" value="ADH_N"/>
    <property type="match status" value="1"/>
</dbReference>
<evidence type="ECO:0000313" key="8">
    <source>
        <dbReference type="EMBL" id="MCS7477322.1"/>
    </source>
</evidence>
<dbReference type="PANTHER" id="PTHR43350">
    <property type="entry name" value="NAD-DEPENDENT ALCOHOL DEHYDROGENASE"/>
    <property type="match status" value="1"/>
</dbReference>
<comment type="cofactor">
    <cofactor evidence="1 6">
        <name>Zn(2+)</name>
        <dbReference type="ChEBI" id="CHEBI:29105"/>
    </cofactor>
</comment>
<comment type="caution">
    <text evidence="8">The sequence shown here is derived from an EMBL/GenBank/DDBJ whole genome shotgun (WGS) entry which is preliminary data.</text>
</comment>
<dbReference type="Gene3D" id="3.90.180.10">
    <property type="entry name" value="Medium-chain alcohol dehydrogenases, catalytic domain"/>
    <property type="match status" value="1"/>
</dbReference>
<proteinExistence type="inferred from homology"/>
<dbReference type="InterPro" id="IPR036291">
    <property type="entry name" value="NAD(P)-bd_dom_sf"/>
</dbReference>
<keyword evidence="4 6" id="KW-0862">Zinc</keyword>
<dbReference type="InterPro" id="IPR002328">
    <property type="entry name" value="ADH_Zn_CS"/>
</dbReference>
<evidence type="ECO:0000256" key="5">
    <source>
        <dbReference type="ARBA" id="ARBA00023002"/>
    </source>
</evidence>
<protein>
    <submittedName>
        <fullName evidence="8">Zinc-binding dehydrogenase</fullName>
    </submittedName>
</protein>
<dbReference type="AlphaFoldDB" id="A0A9X2VJP1"/>
<evidence type="ECO:0000259" key="7">
    <source>
        <dbReference type="SMART" id="SM00829"/>
    </source>
</evidence>
<keyword evidence="3 6" id="KW-0479">Metal-binding</keyword>
<dbReference type="InterPro" id="IPR011032">
    <property type="entry name" value="GroES-like_sf"/>
</dbReference>
<dbReference type="SUPFAM" id="SSF51735">
    <property type="entry name" value="NAD(P)-binding Rossmann-fold domains"/>
    <property type="match status" value="1"/>
</dbReference>
<dbReference type="Pfam" id="PF00107">
    <property type="entry name" value="ADH_zinc_N"/>
    <property type="match status" value="1"/>
</dbReference>
<feature type="domain" description="Enoyl reductase (ER)" evidence="7">
    <location>
        <begin position="6"/>
        <end position="343"/>
    </location>
</feature>
<dbReference type="EMBL" id="JANYMP010000004">
    <property type="protein sequence ID" value="MCS7477322.1"/>
    <property type="molecule type" value="Genomic_DNA"/>
</dbReference>
<dbReference type="PROSITE" id="PS00059">
    <property type="entry name" value="ADH_ZINC"/>
    <property type="match status" value="1"/>
</dbReference>
<keyword evidence="9" id="KW-1185">Reference proteome</keyword>
<dbReference type="SMART" id="SM00829">
    <property type="entry name" value="PKS_ER"/>
    <property type="match status" value="1"/>
</dbReference>
<evidence type="ECO:0000256" key="4">
    <source>
        <dbReference type="ARBA" id="ARBA00022833"/>
    </source>
</evidence>
<sequence>MPAARLNLTTLEFAVEEVPIPEPGPDEVLVAVAAAGVCLSDLHLIDGTLRVWDNDQPKLTLGHEVSGTVEVLGSNVPPSVEVGRRVILQAGQSCGRCELCVRGKPCLTGRTRGVHYDGGWAKYALARHDTLVPIPDHLPFDEAAIIPDAVSTPYAAITTTAGVRPAQSAGVWGVGGLGAHAVQVLRTIGAAPIVAVDPLPSARDRALVFGADLALDPAATDFAQRVRAATGGRGLDHAFDFAGVPAVRDQAAEVLGLGGALVLVGLMGGPLTLTDGIGFSVRGQRLLGHYGSMPEDVEALVALTAYHRLDFAESITGHIPLAHAADAVRMLADRDGDPIRLVLVP</sequence>
<gene>
    <name evidence="8" type="ORF">NZH93_10705</name>
</gene>
<dbReference type="GO" id="GO:0008270">
    <property type="term" value="F:zinc ion binding"/>
    <property type="evidence" value="ECO:0007669"/>
    <property type="project" value="InterPro"/>
</dbReference>
<dbReference type="InterPro" id="IPR013154">
    <property type="entry name" value="ADH-like_N"/>
</dbReference>
<dbReference type="PANTHER" id="PTHR43350:SF17">
    <property type="entry name" value="NAD-DEPENDENT ALCOHOL DEHYDROGENASE"/>
    <property type="match status" value="1"/>
</dbReference>
<organism evidence="8 9">
    <name type="scientific">Umezawaea endophytica</name>
    <dbReference type="NCBI Taxonomy" id="1654476"/>
    <lineage>
        <taxon>Bacteria</taxon>
        <taxon>Bacillati</taxon>
        <taxon>Actinomycetota</taxon>
        <taxon>Actinomycetes</taxon>
        <taxon>Pseudonocardiales</taxon>
        <taxon>Pseudonocardiaceae</taxon>
        <taxon>Umezawaea</taxon>
    </lineage>
</organism>